<organism evidence="2 3">
    <name type="scientific">candidate division WWE3 bacterium CG06_land_8_20_14_3_00_42_16</name>
    <dbReference type="NCBI Taxonomy" id="1975083"/>
    <lineage>
        <taxon>Bacteria</taxon>
        <taxon>Katanobacteria</taxon>
    </lineage>
</organism>
<reference evidence="3" key="1">
    <citation type="submission" date="2017-09" db="EMBL/GenBank/DDBJ databases">
        <title>Depth-based differentiation of microbial function through sediment-hosted aquifers and enrichment of novel symbionts in the deep terrestrial subsurface.</title>
        <authorList>
            <person name="Probst A.J."/>
            <person name="Ladd B."/>
            <person name="Jarett J.K."/>
            <person name="Geller-Mcgrath D.E."/>
            <person name="Sieber C.M.K."/>
            <person name="Emerson J.B."/>
            <person name="Anantharaman K."/>
            <person name="Thomas B.C."/>
            <person name="Malmstrom R."/>
            <person name="Stieglmeier M."/>
            <person name="Klingl A."/>
            <person name="Woyke T."/>
            <person name="Ryan C.M."/>
            <person name="Banfield J.F."/>
        </authorList>
    </citation>
    <scope>NUCLEOTIDE SEQUENCE [LARGE SCALE GENOMIC DNA]</scope>
</reference>
<dbReference type="EMBL" id="PEWD01000074">
    <property type="protein sequence ID" value="PIU68449.1"/>
    <property type="molecule type" value="Genomic_DNA"/>
</dbReference>
<keyword evidence="1" id="KW-0812">Transmembrane</keyword>
<keyword evidence="1" id="KW-0472">Membrane</keyword>
<evidence type="ECO:0000313" key="2">
    <source>
        <dbReference type="EMBL" id="PIU68449.1"/>
    </source>
</evidence>
<evidence type="ECO:0000313" key="3">
    <source>
        <dbReference type="Proteomes" id="UP000229916"/>
    </source>
</evidence>
<dbReference type="AlphaFoldDB" id="A0A2M7AM05"/>
<keyword evidence="1" id="KW-1133">Transmembrane helix</keyword>
<evidence type="ECO:0000256" key="1">
    <source>
        <dbReference type="SAM" id="Phobius"/>
    </source>
</evidence>
<name>A0A2M7AM05_UNCKA</name>
<sequence length="164" mass="19058">MSNIFDFSHVNFNYLTLILFLLLLIWLVVLTILLNRQKKYYKKLFNETDGKELKEILESHLGRVAKVSQRMGDLEAIMKRIQEESNFYFQKIGFVRFNPFRETGGDQSFILALLDKKNNGIVISSLHGRNQTRLFAKTVKEGKAEKHTFSAEEESAVKKAIIQK</sequence>
<gene>
    <name evidence="2" type="ORF">COS81_03960</name>
</gene>
<dbReference type="Proteomes" id="UP000229916">
    <property type="component" value="Unassembled WGS sequence"/>
</dbReference>
<evidence type="ECO:0008006" key="4">
    <source>
        <dbReference type="Google" id="ProtNLM"/>
    </source>
</evidence>
<proteinExistence type="predicted"/>
<feature type="transmembrane region" description="Helical" evidence="1">
    <location>
        <begin position="12"/>
        <end position="34"/>
    </location>
</feature>
<dbReference type="Pfam" id="PF14584">
    <property type="entry name" value="DUF4446"/>
    <property type="match status" value="1"/>
</dbReference>
<accession>A0A2M7AM05</accession>
<protein>
    <recommendedName>
        <fullName evidence="4">DUF4446 domain-containing protein</fullName>
    </recommendedName>
</protein>
<dbReference type="InterPro" id="IPR027981">
    <property type="entry name" value="DUF4446"/>
</dbReference>
<comment type="caution">
    <text evidence="2">The sequence shown here is derived from an EMBL/GenBank/DDBJ whole genome shotgun (WGS) entry which is preliminary data.</text>
</comment>